<evidence type="ECO:0000313" key="7">
    <source>
        <dbReference type="EMBL" id="OHT03609.1"/>
    </source>
</evidence>
<reference evidence="7" key="1">
    <citation type="submission" date="2016-10" db="EMBL/GenBank/DDBJ databases">
        <authorList>
            <person name="Benchimol M."/>
            <person name="Almeida L.G."/>
            <person name="Vasconcelos A.T."/>
            <person name="Perreira-Neves A."/>
            <person name="Rosa I.A."/>
            <person name="Tasca T."/>
            <person name="Bogo M.R."/>
            <person name="de Souza W."/>
        </authorList>
    </citation>
    <scope>NUCLEOTIDE SEQUENCE [LARGE SCALE GENOMIC DNA]</scope>
    <source>
        <strain evidence="7">K</strain>
    </source>
</reference>
<dbReference type="PANTHER" id="PTHR11134">
    <property type="entry name" value="ADAPTOR COMPLEX SUBUNIT BETA FAMILY MEMBER"/>
    <property type="match status" value="1"/>
</dbReference>
<dbReference type="GeneID" id="94841204"/>
<dbReference type="OrthoDB" id="10254310at2759"/>
<dbReference type="GO" id="GO:0012505">
    <property type="term" value="C:endomembrane system"/>
    <property type="evidence" value="ECO:0007669"/>
    <property type="project" value="UniProtKB-SubCell"/>
</dbReference>
<dbReference type="Pfam" id="PF01602">
    <property type="entry name" value="Adaptin_N"/>
    <property type="match status" value="1"/>
</dbReference>
<comment type="similarity">
    <text evidence="2">Belongs to the adaptor complexes large subunit family.</text>
</comment>
<feature type="domain" description="Clathrin/coatomer adaptor adaptin-like N-terminal" evidence="6">
    <location>
        <begin position="12"/>
        <end position="530"/>
    </location>
</feature>
<protein>
    <submittedName>
        <fullName evidence="7">Adaptin N terminal region family protein</fullName>
    </submittedName>
</protein>
<evidence type="ECO:0000256" key="1">
    <source>
        <dbReference type="ARBA" id="ARBA00004308"/>
    </source>
</evidence>
<evidence type="ECO:0000256" key="4">
    <source>
        <dbReference type="ARBA" id="ARBA00022927"/>
    </source>
</evidence>
<dbReference type="InterPro" id="IPR011989">
    <property type="entry name" value="ARM-like"/>
</dbReference>
<gene>
    <name evidence="7" type="ORF">TRFO_28982</name>
</gene>
<evidence type="ECO:0000256" key="2">
    <source>
        <dbReference type="ARBA" id="ARBA00006613"/>
    </source>
</evidence>
<dbReference type="InterPro" id="IPR026739">
    <property type="entry name" value="AP_beta"/>
</dbReference>
<dbReference type="Proteomes" id="UP000179807">
    <property type="component" value="Unassembled WGS sequence"/>
</dbReference>
<dbReference type="SUPFAM" id="SSF49348">
    <property type="entry name" value="Clathrin adaptor appendage domain"/>
    <property type="match status" value="1"/>
</dbReference>
<dbReference type="InterPro" id="IPR016024">
    <property type="entry name" value="ARM-type_fold"/>
</dbReference>
<organism evidence="7 8">
    <name type="scientific">Tritrichomonas foetus</name>
    <dbReference type="NCBI Taxonomy" id="1144522"/>
    <lineage>
        <taxon>Eukaryota</taxon>
        <taxon>Metamonada</taxon>
        <taxon>Parabasalia</taxon>
        <taxon>Tritrichomonadida</taxon>
        <taxon>Tritrichomonadidae</taxon>
        <taxon>Tritrichomonas</taxon>
    </lineage>
</organism>
<keyword evidence="8" id="KW-1185">Reference proteome</keyword>
<evidence type="ECO:0000313" key="8">
    <source>
        <dbReference type="Proteomes" id="UP000179807"/>
    </source>
</evidence>
<dbReference type="InterPro" id="IPR002553">
    <property type="entry name" value="Clathrin/coatomer_adapt-like_N"/>
</dbReference>
<keyword evidence="4" id="KW-0653">Protein transport</keyword>
<dbReference type="VEuPathDB" id="TrichDB:TRFO_28982"/>
<keyword evidence="3" id="KW-0813">Transport</keyword>
<comment type="caution">
    <text evidence="7">The sequence shown here is derived from an EMBL/GenBank/DDBJ whole genome shotgun (WGS) entry which is preliminary data.</text>
</comment>
<accession>A0A1J4JWT5</accession>
<dbReference type="Gene3D" id="1.25.10.10">
    <property type="entry name" value="Leucine-rich Repeat Variant"/>
    <property type="match status" value="1"/>
</dbReference>
<dbReference type="InterPro" id="IPR013041">
    <property type="entry name" value="Clathrin_app_Ig-like_sf"/>
</dbReference>
<name>A0A1J4JWT5_9EUKA</name>
<dbReference type="InterPro" id="IPR013037">
    <property type="entry name" value="Clathrin_b-adaptin_app_Ig-like"/>
</dbReference>
<dbReference type="Gene3D" id="2.60.40.1150">
    <property type="match status" value="1"/>
</dbReference>
<dbReference type="SUPFAM" id="SSF48371">
    <property type="entry name" value="ARM repeat"/>
    <property type="match status" value="1"/>
</dbReference>
<comment type="subcellular location">
    <subcellularLocation>
        <location evidence="1">Endomembrane system</location>
    </subcellularLocation>
</comment>
<dbReference type="GO" id="GO:0016192">
    <property type="term" value="P:vesicle-mediated transport"/>
    <property type="evidence" value="ECO:0007669"/>
    <property type="project" value="InterPro"/>
</dbReference>
<evidence type="ECO:0000256" key="5">
    <source>
        <dbReference type="ARBA" id="ARBA00023136"/>
    </source>
</evidence>
<dbReference type="RefSeq" id="XP_068356745.1">
    <property type="nucleotide sequence ID" value="XM_068506500.1"/>
</dbReference>
<dbReference type="EMBL" id="MLAK01000821">
    <property type="protein sequence ID" value="OHT03609.1"/>
    <property type="molecule type" value="Genomic_DNA"/>
</dbReference>
<sequence length="828" mass="93988">MHAPKKIYDGDEKVELHQLRDALDSNDLSARKRAAKRVGSLMRAGENVGSLFASMLRCVKTEDLELKRLAYHYIVTYSLEESEQSIMVVNTFIQDMQDYNPLVRALAIRTMSRIHIDNIAESMIIPLKNCLKDSDPFVRKTAALAVSKLYEIIPETVENADLFSILTTLLTDENPMVISNTTASILEINERRSTPILIFDRNTITPILHAIPNCSNWCQTILFDALSKYEPEDSEEASTLIERLLPFLKSSDASVVIGAFKCIFLFMDYDERRPQELFPTIIPPFIGLIGGAEPEIQYVVLRTLSLFVTKYPKALSKEVRLFFCKYNDPSYIKMEKLNIIVTNSNASNINLVLDEFTEYTNAIDVHFVRKTIKCIGQIAMKLPTASRRCVDILVKLVEGKAEYAVEESIIVLCDLLRKYPGDFESVIGQICSNVETVKDPRARAALVWILGEYCGLIENVDVLLDPFLDTFHDEEPEVQLQIISATVKAYLEKIDDTKDQLQFVLNEATKETVLPDVRNRAMVYWRLLSIDQAAARRICLFTKEGVSHSGSQFTDDILIELIRNMGTASGVLHIVPSKFVASNFFSNDEDENALNKNINWKPLPLRNSPSPVEISGDWDPERYHLQIFNRSNQTLTNFALAVNQNGAGFTIDKSIPFPDKLEPNDEFTIEFPFYFSRDAIVNTNTNNASNGLDMSQSSLKSAVSMDFALRTSAGNVFFVDFIDFRLITKQNFSIYRKDFLEKWQSENSIITFELNGVQLANSDELRQRRIFLIAERENEKVVAFSFASDSIYLADLESHGNNVRVTLKGDSSRFPFIQESAKYAFCLE</sequence>
<dbReference type="GO" id="GO:0030117">
    <property type="term" value="C:membrane coat"/>
    <property type="evidence" value="ECO:0007669"/>
    <property type="project" value="InterPro"/>
</dbReference>
<evidence type="ECO:0000259" key="6">
    <source>
        <dbReference type="Pfam" id="PF01602"/>
    </source>
</evidence>
<dbReference type="GO" id="GO:0006886">
    <property type="term" value="P:intracellular protein transport"/>
    <property type="evidence" value="ECO:0007669"/>
    <property type="project" value="InterPro"/>
</dbReference>
<keyword evidence="5" id="KW-0472">Membrane</keyword>
<dbReference type="AlphaFoldDB" id="A0A1J4JWT5"/>
<proteinExistence type="inferred from homology"/>
<evidence type="ECO:0000256" key="3">
    <source>
        <dbReference type="ARBA" id="ARBA00022448"/>
    </source>
</evidence>